<dbReference type="SUPFAM" id="SSF50341">
    <property type="entry name" value="CheW-like"/>
    <property type="match status" value="1"/>
</dbReference>
<dbReference type="OrthoDB" id="573824at2"/>
<organism evidence="2 3">
    <name type="scientific">Acaryochloris thomasi RCC1774</name>
    <dbReference type="NCBI Taxonomy" id="1764569"/>
    <lineage>
        <taxon>Bacteria</taxon>
        <taxon>Bacillati</taxon>
        <taxon>Cyanobacteriota</taxon>
        <taxon>Cyanophyceae</taxon>
        <taxon>Acaryochloridales</taxon>
        <taxon>Acaryochloridaceae</taxon>
        <taxon>Acaryochloris</taxon>
        <taxon>Acaryochloris thomasi</taxon>
    </lineage>
</organism>
<evidence type="ECO:0000313" key="2">
    <source>
        <dbReference type="EMBL" id="PZD74837.1"/>
    </source>
</evidence>
<protein>
    <recommendedName>
        <fullName evidence="1">CheW-like domain-containing protein</fullName>
    </recommendedName>
</protein>
<evidence type="ECO:0000313" key="3">
    <source>
        <dbReference type="Proteomes" id="UP000248857"/>
    </source>
</evidence>
<comment type="caution">
    <text evidence="2">The sequence shown here is derived from an EMBL/GenBank/DDBJ whole genome shotgun (WGS) entry which is preliminary data.</text>
</comment>
<dbReference type="GO" id="GO:0006935">
    <property type="term" value="P:chemotaxis"/>
    <property type="evidence" value="ECO:0007669"/>
    <property type="project" value="InterPro"/>
</dbReference>
<dbReference type="InterPro" id="IPR036061">
    <property type="entry name" value="CheW-like_dom_sf"/>
</dbReference>
<keyword evidence="3" id="KW-1185">Reference proteome</keyword>
<reference evidence="2 3" key="1">
    <citation type="journal article" date="2018" name="Sci. Rep.">
        <title>A novel species of the marine cyanobacterium Acaryochloris with a unique pigment content and lifestyle.</title>
        <authorList>
            <person name="Partensky F."/>
            <person name="Six C."/>
            <person name="Ratin M."/>
            <person name="Garczarek L."/>
            <person name="Vaulot D."/>
            <person name="Probert I."/>
            <person name="Calteau A."/>
            <person name="Gourvil P."/>
            <person name="Marie D."/>
            <person name="Grebert T."/>
            <person name="Bouchier C."/>
            <person name="Le Panse S."/>
            <person name="Gachenot M."/>
            <person name="Rodriguez F."/>
            <person name="Garrido J.L."/>
        </authorList>
    </citation>
    <scope>NUCLEOTIDE SEQUENCE [LARGE SCALE GENOMIC DNA]</scope>
    <source>
        <strain evidence="2 3">RCC1774</strain>
    </source>
</reference>
<dbReference type="Proteomes" id="UP000248857">
    <property type="component" value="Unassembled WGS sequence"/>
</dbReference>
<dbReference type="GO" id="GO:0007165">
    <property type="term" value="P:signal transduction"/>
    <property type="evidence" value="ECO:0007669"/>
    <property type="project" value="InterPro"/>
</dbReference>
<dbReference type="EMBL" id="PQWO01000002">
    <property type="protein sequence ID" value="PZD74837.1"/>
    <property type="molecule type" value="Genomic_DNA"/>
</dbReference>
<proteinExistence type="predicted"/>
<gene>
    <name evidence="2" type="ORF">C1752_00665</name>
</gene>
<feature type="domain" description="CheW-like" evidence="1">
    <location>
        <begin position="13"/>
        <end position="154"/>
    </location>
</feature>
<dbReference type="PROSITE" id="PS50851">
    <property type="entry name" value="CHEW"/>
    <property type="match status" value="1"/>
</dbReference>
<dbReference type="InterPro" id="IPR002545">
    <property type="entry name" value="CheW-lke_dom"/>
</dbReference>
<dbReference type="RefSeq" id="WP_110984649.1">
    <property type="nucleotide sequence ID" value="NZ_CAWNWM010000002.1"/>
</dbReference>
<evidence type="ECO:0000259" key="1">
    <source>
        <dbReference type="PROSITE" id="PS50851"/>
    </source>
</evidence>
<sequence length="154" mass="16926">MSAVAERPSTALEQRLVLAQVGAFTLAIPALWVSEIARFEPSQMLELPFYPSPLMGLMHQGGQVVPLVSAAQLLQQERQMRQERPTVICLGEAAESLNQVGIVVDKILGSTTHSEVPATLFEPIDVSALGSEQMVLLSQEWFSSDVWKPQQWAI</sequence>
<dbReference type="AlphaFoldDB" id="A0A2W1K4Z1"/>
<accession>A0A2W1K4Z1</accession>
<dbReference type="Pfam" id="PF01584">
    <property type="entry name" value="CheW"/>
    <property type="match status" value="1"/>
</dbReference>
<dbReference type="Gene3D" id="2.40.50.180">
    <property type="entry name" value="CheA-289, Domain 4"/>
    <property type="match status" value="1"/>
</dbReference>
<name>A0A2W1K4Z1_9CYAN</name>